<evidence type="ECO:0000259" key="3">
    <source>
        <dbReference type="PROSITE" id="PS51186"/>
    </source>
</evidence>
<dbReference type="Pfam" id="PF02550">
    <property type="entry name" value="AcetylCoA_hydro"/>
    <property type="match status" value="1"/>
</dbReference>
<gene>
    <name evidence="4" type="ORF">FDQ92_08450</name>
</gene>
<name>A0A4P8L547_9BACT</name>
<dbReference type="Gene3D" id="3.40.630.30">
    <property type="match status" value="1"/>
</dbReference>
<dbReference type="GO" id="GO:0008775">
    <property type="term" value="F:acetate CoA-transferase activity"/>
    <property type="evidence" value="ECO:0007669"/>
    <property type="project" value="InterPro"/>
</dbReference>
<evidence type="ECO:0000313" key="5">
    <source>
        <dbReference type="Proteomes" id="UP000298602"/>
    </source>
</evidence>
<dbReference type="Pfam" id="PF00583">
    <property type="entry name" value="Acetyltransf_1"/>
    <property type="match status" value="1"/>
</dbReference>
<dbReference type="InterPro" id="IPR003702">
    <property type="entry name" value="ActCoA_hydro_N"/>
</dbReference>
<dbReference type="AlphaFoldDB" id="A0A4P8L547"/>
<dbReference type="GO" id="GO:0006083">
    <property type="term" value="P:acetate metabolic process"/>
    <property type="evidence" value="ECO:0007669"/>
    <property type="project" value="InterPro"/>
</dbReference>
<reference evidence="4 5" key="1">
    <citation type="submission" date="2019-05" db="EMBL/GenBank/DDBJ databases">
        <title>The Complete Genome Sequence of the n-alkane-degrading Desulfoglaeba alkanexedens ALDC reveals multiple alkylsuccinate synthase gene clusters.</title>
        <authorList>
            <person name="Callaghan A.V."/>
            <person name="Davidova I.A."/>
            <person name="Duncan K.E."/>
            <person name="Morris B."/>
            <person name="McInerney M.J."/>
        </authorList>
    </citation>
    <scope>NUCLEOTIDE SEQUENCE [LARGE SCALE GENOMIC DNA]</scope>
    <source>
        <strain evidence="4 5">ALDC</strain>
    </source>
</reference>
<dbReference type="OrthoDB" id="9801795at2"/>
<keyword evidence="2 4" id="KW-0808">Transferase</keyword>
<dbReference type="InterPro" id="IPR026888">
    <property type="entry name" value="AcetylCoA_hyd_C"/>
</dbReference>
<dbReference type="CDD" id="cd04301">
    <property type="entry name" value="NAT_SF"/>
    <property type="match status" value="1"/>
</dbReference>
<dbReference type="InterPro" id="IPR000182">
    <property type="entry name" value="GNAT_dom"/>
</dbReference>
<organism evidence="4 5">
    <name type="scientific">Desulfoglaeba alkanexedens ALDC</name>
    <dbReference type="NCBI Taxonomy" id="980445"/>
    <lineage>
        <taxon>Bacteria</taxon>
        <taxon>Pseudomonadati</taxon>
        <taxon>Thermodesulfobacteriota</taxon>
        <taxon>Syntrophobacteria</taxon>
        <taxon>Syntrophobacterales</taxon>
        <taxon>Syntrophobacteraceae</taxon>
        <taxon>Desulfoglaeba</taxon>
    </lineage>
</organism>
<keyword evidence="5" id="KW-1185">Reference proteome</keyword>
<reference evidence="4 5" key="2">
    <citation type="submission" date="2019-05" db="EMBL/GenBank/DDBJ databases">
        <authorList>
            <person name="Suflita J.M."/>
            <person name="Marks C.R."/>
        </authorList>
    </citation>
    <scope>NUCLEOTIDE SEQUENCE [LARGE SCALE GENOMIC DNA]</scope>
    <source>
        <strain evidence="4 5">ALDC</strain>
    </source>
</reference>
<accession>A0A4P8L547</accession>
<dbReference type="KEGG" id="dax:FDQ92_08450"/>
<evidence type="ECO:0000313" key="4">
    <source>
        <dbReference type="EMBL" id="QCQ22185.1"/>
    </source>
</evidence>
<dbReference type="EMBL" id="CP040098">
    <property type="protein sequence ID" value="QCQ22185.1"/>
    <property type="molecule type" value="Genomic_DNA"/>
</dbReference>
<dbReference type="PANTHER" id="PTHR21432:SF20">
    <property type="entry name" value="ACETYL-COA HYDROLASE"/>
    <property type="match status" value="1"/>
</dbReference>
<feature type="domain" description="N-acetyltransferase" evidence="3">
    <location>
        <begin position="481"/>
        <end position="640"/>
    </location>
</feature>
<comment type="similarity">
    <text evidence="1">Belongs to the acetyl-CoA hydrolase/transferase family.</text>
</comment>
<evidence type="ECO:0000256" key="1">
    <source>
        <dbReference type="ARBA" id="ARBA00009632"/>
    </source>
</evidence>
<dbReference type="SUPFAM" id="SSF55729">
    <property type="entry name" value="Acyl-CoA N-acyltransferases (Nat)"/>
    <property type="match status" value="1"/>
</dbReference>
<dbReference type="Gene3D" id="3.40.1080.20">
    <property type="entry name" value="Acetyl-CoA hydrolase/transferase C-terminal domain"/>
    <property type="match status" value="1"/>
</dbReference>
<dbReference type="InterPro" id="IPR046433">
    <property type="entry name" value="ActCoA_hydro"/>
</dbReference>
<evidence type="ECO:0000256" key="2">
    <source>
        <dbReference type="ARBA" id="ARBA00022679"/>
    </source>
</evidence>
<protein>
    <submittedName>
        <fullName evidence="4">GNAT family N-acetyltransferase</fullName>
    </submittedName>
</protein>
<dbReference type="Gene3D" id="3.40.1080.10">
    <property type="entry name" value="Glutaconate Coenzyme A-transferase"/>
    <property type="match status" value="1"/>
</dbReference>
<dbReference type="GO" id="GO:0016747">
    <property type="term" value="F:acyltransferase activity, transferring groups other than amino-acyl groups"/>
    <property type="evidence" value="ECO:0007669"/>
    <property type="project" value="InterPro"/>
</dbReference>
<dbReference type="RefSeq" id="WP_137424154.1">
    <property type="nucleotide sequence ID" value="NZ_CP040098.1"/>
</dbReference>
<dbReference type="Gene3D" id="3.30.750.70">
    <property type="entry name" value="4-hydroxybutyrate coenzyme like domains"/>
    <property type="match status" value="1"/>
</dbReference>
<dbReference type="InterPro" id="IPR016181">
    <property type="entry name" value="Acyl_CoA_acyltransferase"/>
</dbReference>
<dbReference type="SUPFAM" id="SSF100950">
    <property type="entry name" value="NagB/RpiA/CoA transferase-like"/>
    <property type="match status" value="2"/>
</dbReference>
<dbReference type="PANTHER" id="PTHR21432">
    <property type="entry name" value="ACETYL-COA HYDROLASE-RELATED"/>
    <property type="match status" value="1"/>
</dbReference>
<dbReference type="Proteomes" id="UP000298602">
    <property type="component" value="Chromosome"/>
</dbReference>
<dbReference type="InterPro" id="IPR038460">
    <property type="entry name" value="AcetylCoA_hyd_C_sf"/>
</dbReference>
<dbReference type="InterPro" id="IPR037171">
    <property type="entry name" value="NagB/RpiA_transferase-like"/>
</dbReference>
<proteinExistence type="inferred from homology"/>
<dbReference type="Pfam" id="PF13336">
    <property type="entry name" value="AcetylCoA_hyd_C"/>
    <property type="match status" value="1"/>
</dbReference>
<sequence length="654" mass="72701">MMNQKEQQTRETVLKPEGKAASWQDLLQAKISTTRKAFRRLGRGHRVFIGSGCGEPQHLVAALEEIIPKLADLEILHILSLGRRRFVDDLCHDQCRLKSFFVAAATREAVAEGRADYTPINLGDVPGLFKAGIMPIDVALIQVSPPDSHGFCSFGIAVDIVKAAAENAGYVIAQINPQMPRTLGDSFIHVRDIDAFIEYEEPLLEMHSPEVNPVAQAIGAQVAKLVEDGSTLRVGIGSIPSAVLYALEEKKDLGVHSDMLTDPYLYLVEKGVITNARKTLHPGKIVASFCLGTRDLYDFVHNNPMVAFYPIEYTNNYLVISQNEKMVTFNSALEVDLTGQVCSDSQGYKIYSGVGGAVDFLRGARNSRGGKAIVMLPSTSLEDGRSRILPALTEGSGVVTTRGGVEYVVTEYGAAYLQGKSLRERALALIGIAHPDHREDLMRAAYRLKYLRRELVQVSAAKAVYPDRWEIRQIFDEQTQVFFRPAKPTDERALQEFFYSLPPDESYVRFLSTMKVYPHHDTQKLVNVDYDREMTVLGLVGEHDSERVIAIGRYVVDEETLTAEIDFAVHPDYGRKGIGSFLIQHLSEIAKARGVQKFVAYITPGNERVFGVFQKLGYVMESSFMDGLYEIRIYFGDRAEACLTESPSLKDAGD</sequence>
<dbReference type="PROSITE" id="PS51186">
    <property type="entry name" value="GNAT"/>
    <property type="match status" value="1"/>
</dbReference>